<evidence type="ECO:0000256" key="9">
    <source>
        <dbReference type="ARBA" id="ARBA00022989"/>
    </source>
</evidence>
<dbReference type="EMBL" id="JANUHC010000006">
    <property type="protein sequence ID" value="MCS0631163.1"/>
    <property type="molecule type" value="Genomic_DNA"/>
</dbReference>
<evidence type="ECO:0000256" key="3">
    <source>
        <dbReference type="ARBA" id="ARBA00022448"/>
    </source>
</evidence>
<evidence type="ECO:0000256" key="6">
    <source>
        <dbReference type="ARBA" id="ARBA00022692"/>
    </source>
</evidence>
<gene>
    <name evidence="15" type="ORF">NX786_17660</name>
</gene>
<feature type="transmembrane region" description="Helical" evidence="13">
    <location>
        <begin position="56"/>
        <end position="74"/>
    </location>
</feature>
<feature type="transmembrane region" description="Helical" evidence="13">
    <location>
        <begin position="142"/>
        <end position="166"/>
    </location>
</feature>
<keyword evidence="5" id="KW-0349">Heme</keyword>
<keyword evidence="8" id="KW-0249">Electron transport</keyword>
<comment type="similarity">
    <text evidence="12">Belongs to the cytochrome b561 family.</text>
</comment>
<dbReference type="Proteomes" id="UP001165263">
    <property type="component" value="Unassembled WGS sequence"/>
</dbReference>
<name>A0ABT2C1A7_9BURK</name>
<comment type="subcellular location">
    <subcellularLocation>
        <location evidence="2">Cell membrane</location>
        <topology evidence="2">Multi-pass membrane protein</topology>
    </subcellularLocation>
</comment>
<comment type="caution">
    <text evidence="15">The sequence shown here is derived from an EMBL/GenBank/DDBJ whole genome shotgun (WGS) entry which is preliminary data.</text>
</comment>
<reference evidence="15" key="1">
    <citation type="submission" date="2022-08" db="EMBL/GenBank/DDBJ databases">
        <title>Reclassification of Massilia species as members of the genera Telluria, Duganella, Pseudoduganella, Mokoshia gen. nov. and Zemynaea gen. nov. using orthogonal and non-orthogonal genome-based approaches.</title>
        <authorList>
            <person name="Bowman J.P."/>
        </authorList>
    </citation>
    <scope>NUCLEOTIDE SEQUENCE</scope>
    <source>
        <strain evidence="15">LMG 11547</strain>
    </source>
</reference>
<keyword evidence="6 13" id="KW-0812">Transmembrane</keyword>
<evidence type="ECO:0000256" key="11">
    <source>
        <dbReference type="ARBA" id="ARBA00023136"/>
    </source>
</evidence>
<evidence type="ECO:0000256" key="10">
    <source>
        <dbReference type="ARBA" id="ARBA00023004"/>
    </source>
</evidence>
<keyword evidence="9 13" id="KW-1133">Transmembrane helix</keyword>
<dbReference type="PANTHER" id="PTHR30529:SF1">
    <property type="entry name" value="CYTOCHROME B561 HOMOLOG 2"/>
    <property type="match status" value="1"/>
</dbReference>
<dbReference type="RefSeq" id="WP_259450245.1">
    <property type="nucleotide sequence ID" value="NZ_CP119520.1"/>
</dbReference>
<dbReference type="InterPro" id="IPR016174">
    <property type="entry name" value="Di-haem_cyt_TM"/>
</dbReference>
<keyword evidence="11 13" id="KW-0472">Membrane</keyword>
<keyword evidence="16" id="KW-1185">Reference proteome</keyword>
<organism evidence="15 16">
    <name type="scientific">Telluria mixta</name>
    <dbReference type="NCBI Taxonomy" id="34071"/>
    <lineage>
        <taxon>Bacteria</taxon>
        <taxon>Pseudomonadati</taxon>
        <taxon>Pseudomonadota</taxon>
        <taxon>Betaproteobacteria</taxon>
        <taxon>Burkholderiales</taxon>
        <taxon>Oxalobacteraceae</taxon>
        <taxon>Telluria group</taxon>
        <taxon>Telluria</taxon>
    </lineage>
</organism>
<evidence type="ECO:0000256" key="12">
    <source>
        <dbReference type="ARBA" id="ARBA00037975"/>
    </source>
</evidence>
<evidence type="ECO:0000256" key="2">
    <source>
        <dbReference type="ARBA" id="ARBA00004651"/>
    </source>
</evidence>
<evidence type="ECO:0000256" key="1">
    <source>
        <dbReference type="ARBA" id="ARBA00001970"/>
    </source>
</evidence>
<accession>A0ABT2C1A7</accession>
<dbReference type="Pfam" id="PF01292">
    <property type="entry name" value="Ni_hydr_CYTB"/>
    <property type="match status" value="1"/>
</dbReference>
<keyword evidence="4" id="KW-1003">Cell membrane</keyword>
<feature type="transmembrane region" description="Helical" evidence="13">
    <location>
        <begin position="119"/>
        <end position="136"/>
    </location>
</feature>
<keyword evidence="3" id="KW-0813">Transport</keyword>
<feature type="transmembrane region" description="Helical" evidence="13">
    <location>
        <begin position="94"/>
        <end position="112"/>
    </location>
</feature>
<evidence type="ECO:0000313" key="15">
    <source>
        <dbReference type="EMBL" id="MCS0631163.1"/>
    </source>
</evidence>
<feature type="domain" description="Cytochrome b561 bacterial/Ni-hydrogenase" evidence="14">
    <location>
        <begin position="16"/>
        <end position="185"/>
    </location>
</feature>
<keyword evidence="7" id="KW-0479">Metal-binding</keyword>
<evidence type="ECO:0000256" key="13">
    <source>
        <dbReference type="SAM" id="Phobius"/>
    </source>
</evidence>
<dbReference type="InterPro" id="IPR011577">
    <property type="entry name" value="Cyt_b561_bac/Ni-Hgenase"/>
</dbReference>
<evidence type="ECO:0000256" key="7">
    <source>
        <dbReference type="ARBA" id="ARBA00022723"/>
    </source>
</evidence>
<dbReference type="SUPFAM" id="SSF81342">
    <property type="entry name" value="Transmembrane di-heme cytochromes"/>
    <property type="match status" value="1"/>
</dbReference>
<keyword evidence="10" id="KW-0408">Iron</keyword>
<evidence type="ECO:0000256" key="4">
    <source>
        <dbReference type="ARBA" id="ARBA00022475"/>
    </source>
</evidence>
<feature type="transmembrane region" description="Helical" evidence="13">
    <location>
        <begin position="22"/>
        <end position="44"/>
    </location>
</feature>
<evidence type="ECO:0000256" key="5">
    <source>
        <dbReference type="ARBA" id="ARBA00022617"/>
    </source>
</evidence>
<proteinExistence type="inferred from homology"/>
<protein>
    <submittedName>
        <fullName evidence="15">Cytochrome b</fullName>
    </submittedName>
</protein>
<evidence type="ECO:0000313" key="16">
    <source>
        <dbReference type="Proteomes" id="UP001165263"/>
    </source>
</evidence>
<evidence type="ECO:0000256" key="8">
    <source>
        <dbReference type="ARBA" id="ARBA00022982"/>
    </source>
</evidence>
<dbReference type="InterPro" id="IPR052168">
    <property type="entry name" value="Cytochrome_b561_oxidase"/>
</dbReference>
<comment type="cofactor">
    <cofactor evidence="1">
        <name>heme b</name>
        <dbReference type="ChEBI" id="CHEBI:60344"/>
    </cofactor>
</comment>
<sequence length="193" mass="20905">MKAGVEGLPLSPQPKYGAGAMLFHWLLAAMIVLALVLGWYMAGLPFSPARVRLFNWHKWLGMTVLLVAALRLAWRLGHPAPPLPPSMAGWERGLAHLSHGLMYLLFFAVPLIGWARSSAAGFQIVYLGLVPLPDLVGKDKALAALLAQAHMVGAWLLAALVVLHVAAAVKHAVIDRDGVFSRMLPSLFTNRNP</sequence>
<evidence type="ECO:0000259" key="14">
    <source>
        <dbReference type="Pfam" id="PF01292"/>
    </source>
</evidence>
<dbReference type="PANTHER" id="PTHR30529">
    <property type="entry name" value="CYTOCHROME B561"/>
    <property type="match status" value="1"/>
</dbReference>